<feature type="binding site" evidence="16">
    <location>
        <position position="11"/>
    </location>
    <ligand>
        <name>Ca(2+)</name>
        <dbReference type="ChEBI" id="CHEBI:29108"/>
    </ligand>
</feature>
<keyword evidence="11 15" id="KW-0238">DNA-binding</keyword>
<keyword evidence="5 17" id="KW-0597">Phosphoprotein</keyword>
<dbReference type="GO" id="GO:0005737">
    <property type="term" value="C:cytoplasm"/>
    <property type="evidence" value="ECO:0007669"/>
    <property type="project" value="UniProtKB-SubCell"/>
</dbReference>
<dbReference type="InterPro" id="IPR011006">
    <property type="entry name" value="CheY-like_superfamily"/>
</dbReference>
<dbReference type="Pfam" id="PF08769">
    <property type="entry name" value="Spo0A_C"/>
    <property type="match status" value="1"/>
</dbReference>
<gene>
    <name evidence="19" type="primary">spo0A</name>
    <name evidence="19" type="ORF">CWS20_25160</name>
</gene>
<comment type="function">
    <text evidence="14">May play the central regulatory role in sporulation. It may be an element of the effector pathway responsible for the activation of sporulation genes in response to nutritional stress. Spo0A may act in concert with Spo0H (a sigma factor) to control the expression of some genes that are critical to the sporulation process. Repressor of abrB, activator of the spoIIa operon. Binds the DNA sequence 5'-TGNCGAA-3' (0A box).</text>
</comment>
<comment type="caution">
    <text evidence="19">The sequence shown here is derived from an EMBL/GenBank/DDBJ whole genome shotgun (WGS) entry which is preliminary data.</text>
</comment>
<keyword evidence="8 15" id="KW-0749">Sporulation</keyword>
<evidence type="ECO:0000256" key="3">
    <source>
        <dbReference type="ARBA" id="ARBA00022490"/>
    </source>
</evidence>
<evidence type="ECO:0000256" key="4">
    <source>
        <dbReference type="ARBA" id="ARBA00022491"/>
    </source>
</evidence>
<keyword evidence="12 15" id="KW-0010">Activator</keyword>
<evidence type="ECO:0000256" key="16">
    <source>
        <dbReference type="PIRSR" id="PIRSR002937-1"/>
    </source>
</evidence>
<evidence type="ECO:0000256" key="15">
    <source>
        <dbReference type="PIRNR" id="PIRNR002937"/>
    </source>
</evidence>
<accession>A0A2N0Z9Q2</accession>
<feature type="modified residue" description="4-aspartylphosphate" evidence="17">
    <location>
        <position position="56"/>
    </location>
</feature>
<dbReference type="FunFam" id="1.10.10.10:FF:000107">
    <property type="entry name" value="Stage 0 sporulation protein A"/>
    <property type="match status" value="1"/>
</dbReference>
<dbReference type="PIRSF" id="PIRSF002937">
    <property type="entry name" value="Res_reg_Spo0A"/>
    <property type="match status" value="1"/>
</dbReference>
<keyword evidence="20" id="KW-1185">Reference proteome</keyword>
<dbReference type="PANTHER" id="PTHR43228">
    <property type="entry name" value="TWO-COMPONENT RESPONSE REGULATOR"/>
    <property type="match status" value="1"/>
</dbReference>
<dbReference type="GO" id="GO:0030435">
    <property type="term" value="P:sporulation resulting in formation of a cellular spore"/>
    <property type="evidence" value="ECO:0007669"/>
    <property type="project" value="UniProtKB-UniRule"/>
</dbReference>
<keyword evidence="9 15" id="KW-0902">Two-component regulatory system</keyword>
<dbReference type="GO" id="GO:0042173">
    <property type="term" value="P:regulation of sporulation resulting in formation of a cellular spore"/>
    <property type="evidence" value="ECO:0007669"/>
    <property type="project" value="InterPro"/>
</dbReference>
<dbReference type="GO" id="GO:0005509">
    <property type="term" value="F:calcium ion binding"/>
    <property type="evidence" value="ECO:0007669"/>
    <property type="project" value="UniProtKB-UniRule"/>
</dbReference>
<comment type="cofactor">
    <cofactor evidence="15 16">
        <name>Ca(2+)</name>
        <dbReference type="ChEBI" id="CHEBI:29108"/>
    </cofactor>
    <text evidence="15 16">Binds 1 Ca(2+) ion per subunit.</text>
</comment>
<dbReference type="SUPFAM" id="SSF46894">
    <property type="entry name" value="C-terminal effector domain of the bipartite response regulators"/>
    <property type="match status" value="1"/>
</dbReference>
<feature type="binding site" evidence="16">
    <location>
        <position position="10"/>
    </location>
    <ligand>
        <name>Ca(2+)</name>
        <dbReference type="ChEBI" id="CHEBI:29108"/>
    </ligand>
</feature>
<proteinExistence type="predicted"/>
<dbReference type="CDD" id="cd17561">
    <property type="entry name" value="REC_Spo0A"/>
    <property type="match status" value="1"/>
</dbReference>
<dbReference type="GO" id="GO:0051606">
    <property type="term" value="P:detection of stimulus"/>
    <property type="evidence" value="ECO:0007669"/>
    <property type="project" value="UniProtKB-UniRule"/>
</dbReference>
<dbReference type="GO" id="GO:0003677">
    <property type="term" value="F:DNA binding"/>
    <property type="evidence" value="ECO:0007669"/>
    <property type="project" value="UniProtKB-KW"/>
</dbReference>
<comment type="function">
    <text evidence="15">May play the central regulatory role in sporulation. It may be an element of the effector pathway responsible for the activation of sporulation genes in response to nutritional stress. Spo0A may act in concert with spo0H (a sigma factor) to control the expression of some genes that are critical to the sporulation process.</text>
</comment>
<dbReference type="InterPro" id="IPR052048">
    <property type="entry name" value="ST_Response_Regulator"/>
</dbReference>
<dbReference type="EMBL" id="PISD01000075">
    <property type="protein sequence ID" value="PKG26217.1"/>
    <property type="molecule type" value="Genomic_DNA"/>
</dbReference>
<dbReference type="STRING" id="549687.GCA_001636335_01960"/>
<evidence type="ECO:0000256" key="12">
    <source>
        <dbReference type="ARBA" id="ARBA00023159"/>
    </source>
</evidence>
<evidence type="ECO:0000256" key="2">
    <source>
        <dbReference type="ARBA" id="ARBA00015699"/>
    </source>
</evidence>
<comment type="subcellular location">
    <subcellularLocation>
        <location evidence="1 15">Cytoplasm</location>
    </subcellularLocation>
</comment>
<evidence type="ECO:0000256" key="10">
    <source>
        <dbReference type="ARBA" id="ARBA00023015"/>
    </source>
</evidence>
<dbReference type="RefSeq" id="WP_066201043.1">
    <property type="nucleotide sequence ID" value="NZ_CP194732.1"/>
</dbReference>
<organism evidence="19 20">
    <name type="scientific">Cytobacillus horneckiae</name>
    <dbReference type="NCBI Taxonomy" id="549687"/>
    <lineage>
        <taxon>Bacteria</taxon>
        <taxon>Bacillati</taxon>
        <taxon>Bacillota</taxon>
        <taxon>Bacilli</taxon>
        <taxon>Bacillales</taxon>
        <taxon>Bacillaceae</taxon>
        <taxon>Cytobacillus</taxon>
    </lineage>
</organism>
<dbReference type="Gene3D" id="1.10.10.10">
    <property type="entry name" value="Winged helix-like DNA-binding domain superfamily/Winged helix DNA-binding domain"/>
    <property type="match status" value="1"/>
</dbReference>
<keyword evidence="4 15" id="KW-0678">Repressor</keyword>
<name>A0A2N0Z9Q2_9BACI</name>
<feature type="binding site" evidence="16">
    <location>
        <position position="56"/>
    </location>
    <ligand>
        <name>Ca(2+)</name>
        <dbReference type="ChEBI" id="CHEBI:29108"/>
    </ligand>
</feature>
<evidence type="ECO:0000256" key="7">
    <source>
        <dbReference type="ARBA" id="ARBA00022837"/>
    </source>
</evidence>
<keyword evidence="6 15" id="KW-0479">Metal-binding</keyword>
<evidence type="ECO:0000256" key="17">
    <source>
        <dbReference type="PROSITE-ProRule" id="PRU00169"/>
    </source>
</evidence>
<dbReference type="Pfam" id="PF00072">
    <property type="entry name" value="Response_reg"/>
    <property type="match status" value="1"/>
</dbReference>
<evidence type="ECO:0000256" key="9">
    <source>
        <dbReference type="ARBA" id="ARBA00023012"/>
    </source>
</evidence>
<evidence type="ECO:0000313" key="19">
    <source>
        <dbReference type="EMBL" id="PKG26217.1"/>
    </source>
</evidence>
<keyword evidence="13 15" id="KW-0804">Transcription</keyword>
<feature type="domain" description="Response regulatory" evidence="18">
    <location>
        <begin position="5"/>
        <end position="123"/>
    </location>
</feature>
<dbReference type="GO" id="GO:0003700">
    <property type="term" value="F:DNA-binding transcription factor activity"/>
    <property type="evidence" value="ECO:0007669"/>
    <property type="project" value="InterPro"/>
</dbReference>
<dbReference type="PROSITE" id="PS50110">
    <property type="entry name" value="RESPONSE_REGULATORY"/>
    <property type="match status" value="1"/>
</dbReference>
<dbReference type="PANTHER" id="PTHR43228:SF5">
    <property type="entry name" value="STAGE 0 SPORULATION PROTEIN A"/>
    <property type="match status" value="1"/>
</dbReference>
<dbReference type="InterPro" id="IPR036388">
    <property type="entry name" value="WH-like_DNA-bd_sf"/>
</dbReference>
<evidence type="ECO:0000256" key="1">
    <source>
        <dbReference type="ARBA" id="ARBA00004496"/>
    </source>
</evidence>
<dbReference type="AlphaFoldDB" id="A0A2N0Z9Q2"/>
<evidence type="ECO:0000256" key="5">
    <source>
        <dbReference type="ARBA" id="ARBA00022553"/>
    </source>
</evidence>
<dbReference type="Proteomes" id="UP000233343">
    <property type="component" value="Unassembled WGS sequence"/>
</dbReference>
<keyword evidence="7 15" id="KW-0106">Calcium</keyword>
<evidence type="ECO:0000313" key="20">
    <source>
        <dbReference type="Proteomes" id="UP000233343"/>
    </source>
</evidence>
<evidence type="ECO:0000256" key="8">
    <source>
        <dbReference type="ARBA" id="ARBA00022969"/>
    </source>
</evidence>
<dbReference type="InterPro" id="IPR001789">
    <property type="entry name" value="Sig_transdc_resp-reg_receiver"/>
</dbReference>
<dbReference type="SUPFAM" id="SSF52172">
    <property type="entry name" value="CheY-like"/>
    <property type="match status" value="1"/>
</dbReference>
<keyword evidence="10 15" id="KW-0805">Transcription regulation</keyword>
<evidence type="ECO:0000256" key="14">
    <source>
        <dbReference type="ARBA" id="ARBA00025691"/>
    </source>
</evidence>
<evidence type="ECO:0000256" key="13">
    <source>
        <dbReference type="ARBA" id="ARBA00023163"/>
    </source>
</evidence>
<sequence>MKKIKVCVVDDNRELVALLEEYISSQEDMEVVGVAHNGQDCLNIIEEVETDVLVLDIIMPHLDGLAVLEKMRNFEKKPLPSVIMLTAFGQEDVTKKAVDLGASYFILKPFDMDNLASHIRQVSGKSSPIMRKPSANNYRSQVEAKPKNLDASITSIIHEIGVPAHIKGYLYLREAISMVYNDIELLGSITKVLYPDIAKKYNTTASRVERAIRHAIEVAWSRGNIDSISSLFGYTVSMTKAKPTNSEFIAMVADKLRLEHKAS</sequence>
<dbReference type="GO" id="GO:0000160">
    <property type="term" value="P:phosphorelay signal transduction system"/>
    <property type="evidence" value="ECO:0007669"/>
    <property type="project" value="UniProtKB-UniRule"/>
</dbReference>
<dbReference type="NCBIfam" id="TIGR02875">
    <property type="entry name" value="spore_0_A"/>
    <property type="match status" value="1"/>
</dbReference>
<protein>
    <recommendedName>
        <fullName evidence="2 15">Stage 0 sporulation protein A</fullName>
    </recommendedName>
</protein>
<evidence type="ECO:0000256" key="6">
    <source>
        <dbReference type="ARBA" id="ARBA00022723"/>
    </source>
</evidence>
<keyword evidence="3 15" id="KW-0963">Cytoplasm</keyword>
<dbReference type="SMART" id="SM00448">
    <property type="entry name" value="REC"/>
    <property type="match status" value="1"/>
</dbReference>
<evidence type="ECO:0000259" key="18">
    <source>
        <dbReference type="PROSITE" id="PS50110"/>
    </source>
</evidence>
<dbReference type="InterPro" id="IPR014879">
    <property type="entry name" value="Spo0A_C"/>
</dbReference>
<dbReference type="Gene3D" id="3.40.50.2300">
    <property type="match status" value="1"/>
</dbReference>
<dbReference type="InterPro" id="IPR012052">
    <property type="entry name" value="Spore_0_A"/>
</dbReference>
<dbReference type="InterPro" id="IPR016032">
    <property type="entry name" value="Sig_transdc_resp-reg_C-effctor"/>
</dbReference>
<reference evidence="19 20" key="1">
    <citation type="journal article" date="2010" name="Int. J. Syst. Evol. Microbiol.">
        <title>Bacillus horneckiae sp. nov., isolated from a spacecraft-assembly clean room.</title>
        <authorList>
            <person name="Vaishampayan P."/>
            <person name="Probst A."/>
            <person name="Krishnamurthi S."/>
            <person name="Ghosh S."/>
            <person name="Osman S."/>
            <person name="McDowall A."/>
            <person name="Ruckmani A."/>
            <person name="Mayilraj S."/>
            <person name="Venkateswaran K."/>
        </authorList>
    </citation>
    <scope>NUCLEOTIDE SEQUENCE [LARGE SCALE GENOMIC DNA]</scope>
    <source>
        <strain evidence="20">1PO1SC</strain>
    </source>
</reference>
<evidence type="ECO:0000256" key="11">
    <source>
        <dbReference type="ARBA" id="ARBA00023125"/>
    </source>
</evidence>